<dbReference type="EMBL" id="BMKR01000012">
    <property type="protein sequence ID" value="GGF84376.1"/>
    <property type="molecule type" value="Genomic_DNA"/>
</dbReference>
<dbReference type="PROSITE" id="PS51257">
    <property type="entry name" value="PROKAR_LIPOPROTEIN"/>
    <property type="match status" value="1"/>
</dbReference>
<dbReference type="InterPro" id="IPR015168">
    <property type="entry name" value="SsuA/THI5"/>
</dbReference>
<reference evidence="3" key="1">
    <citation type="journal article" date="2014" name="Int. J. Syst. Evol. Microbiol.">
        <title>Complete genome sequence of Corynebacterium casei LMG S-19264T (=DSM 44701T), isolated from a smear-ripened cheese.</title>
        <authorList>
            <consortium name="US DOE Joint Genome Institute (JGI-PGF)"/>
            <person name="Walter F."/>
            <person name="Albersmeier A."/>
            <person name="Kalinowski J."/>
            <person name="Ruckert C."/>
        </authorList>
    </citation>
    <scope>NUCLEOTIDE SEQUENCE</scope>
    <source>
        <strain evidence="3">CGMCC 1.16134</strain>
    </source>
</reference>
<dbReference type="AlphaFoldDB" id="A0A917FJU5"/>
<reference evidence="3" key="2">
    <citation type="submission" date="2020-09" db="EMBL/GenBank/DDBJ databases">
        <authorList>
            <person name="Sun Q."/>
            <person name="Zhou Y."/>
        </authorList>
    </citation>
    <scope>NUCLEOTIDE SEQUENCE</scope>
    <source>
        <strain evidence="3">CGMCC 1.16134</strain>
    </source>
</reference>
<evidence type="ECO:0000256" key="1">
    <source>
        <dbReference type="SAM" id="SignalP"/>
    </source>
</evidence>
<dbReference type="InterPro" id="IPR027939">
    <property type="entry name" value="NMT1/THI5"/>
</dbReference>
<dbReference type="PANTHER" id="PTHR31528">
    <property type="entry name" value="4-AMINO-5-HYDROXYMETHYL-2-METHYLPYRIMIDINE PHOSPHATE SYNTHASE THI11-RELATED"/>
    <property type="match status" value="1"/>
</dbReference>
<evidence type="ECO:0000259" key="2">
    <source>
        <dbReference type="Pfam" id="PF09084"/>
    </source>
</evidence>
<keyword evidence="1" id="KW-0732">Signal</keyword>
<evidence type="ECO:0000313" key="3">
    <source>
        <dbReference type="EMBL" id="GGF84376.1"/>
    </source>
</evidence>
<dbReference type="PANTHER" id="PTHR31528:SF3">
    <property type="entry name" value="THIAMINE BIOSYNTHESIS PROTEIN HI_0357-RELATED"/>
    <property type="match status" value="1"/>
</dbReference>
<protein>
    <submittedName>
        <fullName evidence="3">ABC transporter substrate-binding protein</fullName>
    </submittedName>
</protein>
<feature type="chain" id="PRO_5039081446" evidence="1">
    <location>
        <begin position="25"/>
        <end position="355"/>
    </location>
</feature>
<dbReference type="Proteomes" id="UP000637643">
    <property type="component" value="Unassembled WGS sequence"/>
</dbReference>
<proteinExistence type="predicted"/>
<accession>A0A917FJU5</accession>
<keyword evidence="4" id="KW-1185">Reference proteome</keyword>
<feature type="domain" description="SsuA/THI5-like" evidence="2">
    <location>
        <begin position="58"/>
        <end position="272"/>
    </location>
</feature>
<dbReference type="Pfam" id="PF09084">
    <property type="entry name" value="NMT1"/>
    <property type="match status" value="1"/>
</dbReference>
<dbReference type="GO" id="GO:0009228">
    <property type="term" value="P:thiamine biosynthetic process"/>
    <property type="evidence" value="ECO:0007669"/>
    <property type="project" value="InterPro"/>
</dbReference>
<gene>
    <name evidence="3" type="ORF">GCM10010912_31980</name>
</gene>
<sequence>MKNVFRNIPILPALLLAVMLMLSACGNQGEAERTADTPAGAGTEAPHKLTIMLDWYPNAVHSFLYAAEKNGYFAEEGLEVEIQMPSDSNDALKLVAADKIDLALTYQPQVLMARGENIPVVSIGAIVRHPLNHLMVAEGSGIQSPKDLAGKAVGYSSIPLYEAMLRTMVTSDGGDANSVKLIDVGFDLVPAISTGQVEGIMGGFINHEQLILEQEGHPVTSLNPTDYGVPDYYELVLATSDQGLLKSEADFRKFLKAAAKGQQYVAEHPEDALALLLEHENETSPLDKNIEQKSLQILLPLMDAGDQPFGYQSPESWDKVHQWLTDNNLLSNEVKTQAAYANLAGDRSESNNLEE</sequence>
<comment type="caution">
    <text evidence="3">The sequence shown here is derived from an EMBL/GenBank/DDBJ whole genome shotgun (WGS) entry which is preliminary data.</text>
</comment>
<dbReference type="SUPFAM" id="SSF53850">
    <property type="entry name" value="Periplasmic binding protein-like II"/>
    <property type="match status" value="1"/>
</dbReference>
<dbReference type="Gene3D" id="3.40.190.10">
    <property type="entry name" value="Periplasmic binding protein-like II"/>
    <property type="match status" value="2"/>
</dbReference>
<organism evidence="3 4">
    <name type="scientific">Paenibacillus albidus</name>
    <dbReference type="NCBI Taxonomy" id="2041023"/>
    <lineage>
        <taxon>Bacteria</taxon>
        <taxon>Bacillati</taxon>
        <taxon>Bacillota</taxon>
        <taxon>Bacilli</taxon>
        <taxon>Bacillales</taxon>
        <taxon>Paenibacillaceae</taxon>
        <taxon>Paenibacillus</taxon>
    </lineage>
</organism>
<feature type="signal peptide" evidence="1">
    <location>
        <begin position="1"/>
        <end position="24"/>
    </location>
</feature>
<dbReference type="RefSeq" id="WP_229696181.1">
    <property type="nucleotide sequence ID" value="NZ_BMKR01000012.1"/>
</dbReference>
<name>A0A917FJU5_9BACL</name>
<evidence type="ECO:0000313" key="4">
    <source>
        <dbReference type="Proteomes" id="UP000637643"/>
    </source>
</evidence>